<dbReference type="GO" id="GO:0015074">
    <property type="term" value="P:DNA integration"/>
    <property type="evidence" value="ECO:0007669"/>
    <property type="project" value="InterPro"/>
</dbReference>
<sequence length="320" mass="35970">MVSDRDPVFTSTFWRKLMRLMGTKLHMTTAFHPQSDGQTEAANRVIVMYLCCITGDRPRQWLRWLPWAEYIYNTTFQTSLRDTLFRVVYGRELPTIRSYEPGDTCVAAVARSMEERGAWRSAMSSWRTSAIASNRRRRSRRNTTTSLLPGGRLGPPSSPATRGFVPSSGRLRQAQAALLRALLRRRANRRSRRPASSPSARQAARCVSRQAPEEVQWTATRRPAATTSGPSRRHSPRTGEGSLVPVGTKNLPGSCPVEGGERCIGYVGGRRRLHRQVPKLPAQGRAAPRWGERCLWGRTYARNRRARDDASASGTPRSPR</sequence>
<dbReference type="PANTHER" id="PTHR37984">
    <property type="entry name" value="PROTEIN CBG26694"/>
    <property type="match status" value="1"/>
</dbReference>
<dbReference type="Proteomes" id="UP000823388">
    <property type="component" value="Chromosome 3K"/>
</dbReference>
<feature type="compositionally biased region" description="Low complexity" evidence="1">
    <location>
        <begin position="194"/>
        <end position="205"/>
    </location>
</feature>
<gene>
    <name evidence="3" type="ORF">PVAP13_3KG244427</name>
</gene>
<dbReference type="AlphaFoldDB" id="A0A8T0V298"/>
<protein>
    <recommendedName>
        <fullName evidence="2">Integrase catalytic domain-containing protein</fullName>
    </recommendedName>
</protein>
<dbReference type="InterPro" id="IPR012337">
    <property type="entry name" value="RNaseH-like_sf"/>
</dbReference>
<dbReference type="Gene3D" id="3.30.420.10">
    <property type="entry name" value="Ribonuclease H-like superfamily/Ribonuclease H"/>
    <property type="match status" value="1"/>
</dbReference>
<keyword evidence="4" id="KW-1185">Reference proteome</keyword>
<dbReference type="PANTHER" id="PTHR37984:SF5">
    <property type="entry name" value="PROTEIN NYNRIN-LIKE"/>
    <property type="match status" value="1"/>
</dbReference>
<evidence type="ECO:0000313" key="3">
    <source>
        <dbReference type="EMBL" id="KAG2628375.1"/>
    </source>
</evidence>
<dbReference type="SUPFAM" id="SSF53098">
    <property type="entry name" value="Ribonuclease H-like"/>
    <property type="match status" value="1"/>
</dbReference>
<feature type="region of interest" description="Disordered" evidence="1">
    <location>
        <begin position="130"/>
        <end position="170"/>
    </location>
</feature>
<reference evidence="3" key="1">
    <citation type="submission" date="2020-05" db="EMBL/GenBank/DDBJ databases">
        <title>WGS assembly of Panicum virgatum.</title>
        <authorList>
            <person name="Lovell J.T."/>
            <person name="Jenkins J."/>
            <person name="Shu S."/>
            <person name="Juenger T.E."/>
            <person name="Schmutz J."/>
        </authorList>
    </citation>
    <scope>NUCLEOTIDE SEQUENCE</scope>
    <source>
        <strain evidence="3">AP13</strain>
    </source>
</reference>
<feature type="region of interest" description="Disordered" evidence="1">
    <location>
        <begin position="185"/>
        <end position="252"/>
    </location>
</feature>
<dbReference type="PROSITE" id="PS50994">
    <property type="entry name" value="INTEGRASE"/>
    <property type="match status" value="1"/>
</dbReference>
<dbReference type="InterPro" id="IPR001584">
    <property type="entry name" value="Integrase_cat-core"/>
</dbReference>
<dbReference type="EMBL" id="CM029041">
    <property type="protein sequence ID" value="KAG2628375.1"/>
    <property type="molecule type" value="Genomic_DNA"/>
</dbReference>
<dbReference type="InterPro" id="IPR050951">
    <property type="entry name" value="Retrovirus_Pol_polyprotein"/>
</dbReference>
<accession>A0A8T0V298</accession>
<evidence type="ECO:0000259" key="2">
    <source>
        <dbReference type="PROSITE" id="PS50994"/>
    </source>
</evidence>
<feature type="domain" description="Integrase catalytic" evidence="2">
    <location>
        <begin position="1"/>
        <end position="102"/>
    </location>
</feature>
<organism evidence="3 4">
    <name type="scientific">Panicum virgatum</name>
    <name type="common">Blackwell switchgrass</name>
    <dbReference type="NCBI Taxonomy" id="38727"/>
    <lineage>
        <taxon>Eukaryota</taxon>
        <taxon>Viridiplantae</taxon>
        <taxon>Streptophyta</taxon>
        <taxon>Embryophyta</taxon>
        <taxon>Tracheophyta</taxon>
        <taxon>Spermatophyta</taxon>
        <taxon>Magnoliopsida</taxon>
        <taxon>Liliopsida</taxon>
        <taxon>Poales</taxon>
        <taxon>Poaceae</taxon>
        <taxon>PACMAD clade</taxon>
        <taxon>Panicoideae</taxon>
        <taxon>Panicodae</taxon>
        <taxon>Paniceae</taxon>
        <taxon>Panicinae</taxon>
        <taxon>Panicum</taxon>
        <taxon>Panicum sect. Hiantes</taxon>
    </lineage>
</organism>
<evidence type="ECO:0000256" key="1">
    <source>
        <dbReference type="SAM" id="MobiDB-lite"/>
    </source>
</evidence>
<dbReference type="GO" id="GO:0003676">
    <property type="term" value="F:nucleic acid binding"/>
    <property type="evidence" value="ECO:0007669"/>
    <property type="project" value="InterPro"/>
</dbReference>
<name>A0A8T0V298_PANVG</name>
<evidence type="ECO:0000313" key="4">
    <source>
        <dbReference type="Proteomes" id="UP000823388"/>
    </source>
</evidence>
<dbReference type="InterPro" id="IPR036397">
    <property type="entry name" value="RNaseH_sf"/>
</dbReference>
<proteinExistence type="predicted"/>
<comment type="caution">
    <text evidence="3">The sequence shown here is derived from an EMBL/GenBank/DDBJ whole genome shotgun (WGS) entry which is preliminary data.</text>
</comment>